<sequence length="514" mass="56175">MMNFISVLYLVTAAGASFIPINVSHNVPHYASAAVNPSFLGFAFEETSFVYYGGNKTSPDIASRNLVQVIANKTQARPLIRVGGTSLDHGTFNASQKEAITIPPSEVGSGIPKGIQIGPSFFESFANFPTAQFMLDIPWAEQNLNNSIAFSRAAYRAIGKDRLFAFELGNEPNNYGRFKGGDKREKMESYAKEWAQWTDAIDDAVGVGSSSIWQGVVLSSETGGRTHFPGGTSKDWKIPDLFENGLEQYADRMKSVAMHYYQTQENPNTDIQADLLNHTAVVKGSEFIRKAVKYLRNPKRNIPVYLAEVGNTLGNGTKYIQLEGSLGSALWQIDFSLYAMSIGVTGVNIQCGTKFPFSLWRPNINHTHGEVLPAFYSHIFSAEFMGSSGNTRVTNIDLDSPFLSSYAAYENGSIARVAIINLRQSDGSLSENDAVRVALSVGDDVKTAEVKKLSSPNGAAATAETISFDGTQWVYEDPRTEKKVKKYTKSSLSINGGTVDLEVKSSEAVIVYLE</sequence>
<dbReference type="PANTHER" id="PTHR36183:SF2">
    <property type="entry name" value="BETA-GLUCURONIDASE C-TERMINAL DOMAIN-CONTAINING PROTEIN"/>
    <property type="match status" value="1"/>
</dbReference>
<reference evidence="3" key="2">
    <citation type="journal article" date="2023" name="IMA Fungus">
        <title>Comparative genomic study of the Penicillium genus elucidates a diverse pangenome and 15 lateral gene transfer events.</title>
        <authorList>
            <person name="Petersen C."/>
            <person name="Sorensen T."/>
            <person name="Nielsen M.R."/>
            <person name="Sondergaard T.E."/>
            <person name="Sorensen J.L."/>
            <person name="Fitzpatrick D.A."/>
            <person name="Frisvad J.C."/>
            <person name="Nielsen K.L."/>
        </authorList>
    </citation>
    <scope>NUCLEOTIDE SEQUENCE</scope>
    <source>
        <strain evidence="3">IBT 29864</strain>
    </source>
</reference>
<evidence type="ECO:0000259" key="2">
    <source>
        <dbReference type="Pfam" id="PF16862"/>
    </source>
</evidence>
<dbReference type="EMBL" id="JAPZBS010000005">
    <property type="protein sequence ID" value="KAJ5370643.1"/>
    <property type="molecule type" value="Genomic_DNA"/>
</dbReference>
<keyword evidence="1" id="KW-0732">Signal</keyword>
<dbReference type="InterPro" id="IPR013780">
    <property type="entry name" value="Glyco_hydro_b"/>
</dbReference>
<keyword evidence="4" id="KW-1185">Reference proteome</keyword>
<dbReference type="GeneID" id="81438843"/>
<dbReference type="SUPFAM" id="SSF51445">
    <property type="entry name" value="(Trans)glycosidases"/>
    <property type="match status" value="1"/>
</dbReference>
<organism evidence="3 4">
    <name type="scientific">Penicillium cataractarum</name>
    <dbReference type="NCBI Taxonomy" id="2100454"/>
    <lineage>
        <taxon>Eukaryota</taxon>
        <taxon>Fungi</taxon>
        <taxon>Dikarya</taxon>
        <taxon>Ascomycota</taxon>
        <taxon>Pezizomycotina</taxon>
        <taxon>Eurotiomycetes</taxon>
        <taxon>Eurotiomycetidae</taxon>
        <taxon>Eurotiales</taxon>
        <taxon>Aspergillaceae</taxon>
        <taxon>Penicillium</taxon>
    </lineage>
</organism>
<name>A0A9W9V6E9_9EURO</name>
<reference evidence="3" key="1">
    <citation type="submission" date="2022-11" db="EMBL/GenBank/DDBJ databases">
        <authorList>
            <person name="Petersen C."/>
        </authorList>
    </citation>
    <scope>NUCLEOTIDE SEQUENCE</scope>
    <source>
        <strain evidence="3">IBT 29864</strain>
    </source>
</reference>
<dbReference type="Proteomes" id="UP001147782">
    <property type="component" value="Unassembled WGS sequence"/>
</dbReference>
<dbReference type="Gene3D" id="3.20.20.80">
    <property type="entry name" value="Glycosidases"/>
    <property type="match status" value="1"/>
</dbReference>
<dbReference type="AlphaFoldDB" id="A0A9W9V6E9"/>
<comment type="caution">
    <text evidence="3">The sequence shown here is derived from an EMBL/GenBank/DDBJ whole genome shotgun (WGS) entry which is preliminary data.</text>
</comment>
<evidence type="ECO:0000313" key="3">
    <source>
        <dbReference type="EMBL" id="KAJ5370643.1"/>
    </source>
</evidence>
<accession>A0A9W9V6E9</accession>
<proteinExistence type="predicted"/>
<feature type="domain" description="Beta-glucuronidase C-terminal" evidence="2">
    <location>
        <begin position="406"/>
        <end position="510"/>
    </location>
</feature>
<dbReference type="InterPro" id="IPR017853">
    <property type="entry name" value="GH"/>
</dbReference>
<dbReference type="InterPro" id="IPR052974">
    <property type="entry name" value="GH79_Enzymes"/>
</dbReference>
<gene>
    <name evidence="3" type="ORF">N7496_006735</name>
</gene>
<dbReference type="PANTHER" id="PTHR36183">
    <property type="entry name" value="BETA-GLUCURONIDASE"/>
    <property type="match status" value="1"/>
</dbReference>
<dbReference type="RefSeq" id="XP_056555077.1">
    <property type="nucleotide sequence ID" value="XM_056699664.1"/>
</dbReference>
<dbReference type="Pfam" id="PF16862">
    <property type="entry name" value="Glyco_hydro_79C"/>
    <property type="match status" value="1"/>
</dbReference>
<feature type="chain" id="PRO_5040749515" description="Beta-glucuronidase C-terminal domain-containing protein" evidence="1">
    <location>
        <begin position="17"/>
        <end position="514"/>
    </location>
</feature>
<dbReference type="OrthoDB" id="2796951at2759"/>
<evidence type="ECO:0000313" key="4">
    <source>
        <dbReference type="Proteomes" id="UP001147782"/>
    </source>
</evidence>
<dbReference type="Gene3D" id="2.60.40.1180">
    <property type="entry name" value="Golgi alpha-mannosidase II"/>
    <property type="match status" value="1"/>
</dbReference>
<evidence type="ECO:0000256" key="1">
    <source>
        <dbReference type="SAM" id="SignalP"/>
    </source>
</evidence>
<dbReference type="InterPro" id="IPR031728">
    <property type="entry name" value="GlcAase_C"/>
</dbReference>
<feature type="signal peptide" evidence="1">
    <location>
        <begin position="1"/>
        <end position="16"/>
    </location>
</feature>
<protein>
    <recommendedName>
        <fullName evidence="2">Beta-glucuronidase C-terminal domain-containing protein</fullName>
    </recommendedName>
</protein>